<organism evidence="6 7">
    <name type="scientific">Leptothrix cholodnii (strain ATCC 51168 / LMG 8142 / SP-6)</name>
    <name type="common">Leptothrix discophora (strain SP-6)</name>
    <dbReference type="NCBI Taxonomy" id="395495"/>
    <lineage>
        <taxon>Bacteria</taxon>
        <taxon>Pseudomonadati</taxon>
        <taxon>Pseudomonadota</taxon>
        <taxon>Betaproteobacteria</taxon>
        <taxon>Burkholderiales</taxon>
        <taxon>Sphaerotilaceae</taxon>
        <taxon>Leptothrix</taxon>
    </lineage>
</organism>
<dbReference type="Gene3D" id="3.40.190.290">
    <property type="match status" value="1"/>
</dbReference>
<dbReference type="OrthoDB" id="9775392at2"/>
<dbReference type="SUPFAM" id="SSF53850">
    <property type="entry name" value="Periplasmic binding protein-like II"/>
    <property type="match status" value="1"/>
</dbReference>
<dbReference type="eggNOG" id="COG0583">
    <property type="taxonomic scope" value="Bacteria"/>
</dbReference>
<dbReference type="STRING" id="395495.Lcho_2753"/>
<dbReference type="KEGG" id="lch:Lcho_2753"/>
<dbReference type="PROSITE" id="PS50931">
    <property type="entry name" value="HTH_LYSR"/>
    <property type="match status" value="1"/>
</dbReference>
<dbReference type="InterPro" id="IPR005119">
    <property type="entry name" value="LysR_subst-bd"/>
</dbReference>
<protein>
    <submittedName>
        <fullName evidence="6">Transcriptional regulator, LysR family</fullName>
    </submittedName>
</protein>
<accession>B1XWL7</accession>
<dbReference type="CDD" id="cd05466">
    <property type="entry name" value="PBP2_LTTR_substrate"/>
    <property type="match status" value="1"/>
</dbReference>
<evidence type="ECO:0000256" key="1">
    <source>
        <dbReference type="ARBA" id="ARBA00009437"/>
    </source>
</evidence>
<evidence type="ECO:0000313" key="7">
    <source>
        <dbReference type="Proteomes" id="UP000001693"/>
    </source>
</evidence>
<evidence type="ECO:0000259" key="5">
    <source>
        <dbReference type="PROSITE" id="PS50931"/>
    </source>
</evidence>
<evidence type="ECO:0000256" key="2">
    <source>
        <dbReference type="ARBA" id="ARBA00023015"/>
    </source>
</evidence>
<dbReference type="PRINTS" id="PR00039">
    <property type="entry name" value="HTHLYSR"/>
</dbReference>
<dbReference type="GO" id="GO:0005829">
    <property type="term" value="C:cytosol"/>
    <property type="evidence" value="ECO:0007669"/>
    <property type="project" value="TreeGrafter"/>
</dbReference>
<dbReference type="RefSeq" id="WP_012347772.1">
    <property type="nucleotide sequence ID" value="NC_010524.1"/>
</dbReference>
<name>B1XWL7_LEPCP</name>
<dbReference type="GO" id="GO:0003677">
    <property type="term" value="F:DNA binding"/>
    <property type="evidence" value="ECO:0007669"/>
    <property type="project" value="UniProtKB-KW"/>
</dbReference>
<reference evidence="6 7" key="1">
    <citation type="submission" date="2008-03" db="EMBL/GenBank/DDBJ databases">
        <title>Complete sequence of Leptothrix cholodnii SP-6.</title>
        <authorList>
            <consortium name="US DOE Joint Genome Institute"/>
            <person name="Copeland A."/>
            <person name="Lucas S."/>
            <person name="Lapidus A."/>
            <person name="Glavina del Rio T."/>
            <person name="Dalin E."/>
            <person name="Tice H."/>
            <person name="Bruce D."/>
            <person name="Goodwin L."/>
            <person name="Pitluck S."/>
            <person name="Chertkov O."/>
            <person name="Brettin T."/>
            <person name="Detter J.C."/>
            <person name="Han C."/>
            <person name="Kuske C.R."/>
            <person name="Schmutz J."/>
            <person name="Larimer F."/>
            <person name="Land M."/>
            <person name="Hauser L."/>
            <person name="Kyrpides N."/>
            <person name="Lykidis A."/>
            <person name="Emerson D."/>
            <person name="Richardson P."/>
        </authorList>
    </citation>
    <scope>NUCLEOTIDE SEQUENCE [LARGE SCALE GENOMIC DNA]</scope>
    <source>
        <strain evidence="7">ATCC 51168 / LMG 8142 / SP-6</strain>
    </source>
</reference>
<dbReference type="InterPro" id="IPR036390">
    <property type="entry name" value="WH_DNA-bd_sf"/>
</dbReference>
<dbReference type="AlphaFoldDB" id="B1XWL7"/>
<feature type="domain" description="HTH lysR-type" evidence="5">
    <location>
        <begin position="1"/>
        <end position="59"/>
    </location>
</feature>
<dbReference type="EMBL" id="CP001013">
    <property type="protein sequence ID" value="ACB35018.1"/>
    <property type="molecule type" value="Genomic_DNA"/>
</dbReference>
<dbReference type="SUPFAM" id="SSF46785">
    <property type="entry name" value="Winged helix' DNA-binding domain"/>
    <property type="match status" value="1"/>
</dbReference>
<evidence type="ECO:0000313" key="6">
    <source>
        <dbReference type="EMBL" id="ACB35018.1"/>
    </source>
</evidence>
<dbReference type="PANTHER" id="PTHR30419">
    <property type="entry name" value="HTH-TYPE TRANSCRIPTIONAL REGULATOR YBHD"/>
    <property type="match status" value="1"/>
</dbReference>
<dbReference type="Proteomes" id="UP000001693">
    <property type="component" value="Chromosome"/>
</dbReference>
<dbReference type="GO" id="GO:0003700">
    <property type="term" value="F:DNA-binding transcription factor activity"/>
    <property type="evidence" value="ECO:0007669"/>
    <property type="project" value="InterPro"/>
</dbReference>
<proteinExistence type="inferred from homology"/>
<gene>
    <name evidence="6" type="ordered locus">Lcho_2753</name>
</gene>
<keyword evidence="2" id="KW-0805">Transcription regulation</keyword>
<sequence>MNLLDAMRYLAALEQHRHFGRAALACHITQPALSNALRALESELGTSIVRRGRQYEGLTPEGERVLASARRMLHEQELLRQDLASSAGQPQGVLTLGAVPTAVPVAAQFAVWLRRNHPGLRVVLRGLSSPAIEAGLENLAVDLALGYTGRPDAQARSLQIRPQYEEHYFAVRREPPADEPVPAPAAGLSLGAPLRWADLAHQPLLLLTPEMHNRSIIDAAFESAAVAPPAAIETDSVLALITAVQTGPFSAVLPGALLRTLAPQAPVTVHPLVEPELRTPIGFMSLGSSRPSRALEAAQALAASVEWLAHLKTQTGAWPA</sequence>
<dbReference type="Gene3D" id="1.10.10.10">
    <property type="entry name" value="Winged helix-like DNA-binding domain superfamily/Winged helix DNA-binding domain"/>
    <property type="match status" value="1"/>
</dbReference>
<comment type="similarity">
    <text evidence="1">Belongs to the LysR transcriptional regulatory family.</text>
</comment>
<dbReference type="InterPro" id="IPR050950">
    <property type="entry name" value="HTH-type_LysR_regulators"/>
</dbReference>
<dbReference type="InterPro" id="IPR036388">
    <property type="entry name" value="WH-like_DNA-bd_sf"/>
</dbReference>
<dbReference type="PANTHER" id="PTHR30419:SF31">
    <property type="entry name" value="BLR3139 PROTEIN"/>
    <property type="match status" value="1"/>
</dbReference>
<dbReference type="HOGENOM" id="CLU_039613_6_2_4"/>
<dbReference type="Pfam" id="PF00126">
    <property type="entry name" value="HTH_1"/>
    <property type="match status" value="1"/>
</dbReference>
<keyword evidence="7" id="KW-1185">Reference proteome</keyword>
<evidence type="ECO:0000256" key="4">
    <source>
        <dbReference type="ARBA" id="ARBA00023163"/>
    </source>
</evidence>
<keyword evidence="4" id="KW-0804">Transcription</keyword>
<keyword evidence="3" id="KW-0238">DNA-binding</keyword>
<dbReference type="Pfam" id="PF03466">
    <property type="entry name" value="LysR_substrate"/>
    <property type="match status" value="1"/>
</dbReference>
<evidence type="ECO:0000256" key="3">
    <source>
        <dbReference type="ARBA" id="ARBA00023125"/>
    </source>
</evidence>
<dbReference type="InterPro" id="IPR000847">
    <property type="entry name" value="LysR_HTH_N"/>
</dbReference>